<dbReference type="PANTHER" id="PTHR38248">
    <property type="entry name" value="FUNK1 6"/>
    <property type="match status" value="1"/>
</dbReference>
<dbReference type="InterPro" id="IPR011009">
    <property type="entry name" value="Kinase-like_dom_sf"/>
</dbReference>
<sequence>MVQDLRHCEAQIFITHYLPTPKEGLVAKVVDSLFAGGALKESSRTNSMTDSNCFPYTFGDLSENSSGEFISKVSHFERIMDVGERIREILVQEANLSRSELSEPLESASCNPHPSQARPYGHPDRRFSFGTAVGDFKVGACLLEGVHCPHDSGSKLPTHRILVPLEVALKATEGDVRQNGEKVFAAVNSIMNGDARRDFVYGITNEDDRVSLWYFSRTHSVKTSSFSLMKNPDQLVRVLVSLLSASDEDLGLNPNIALYPKKHANPGFIYRFPGDSAGSSRFFKTTGVIQEASSETLSSGTTRVWKAVEVANFEGHDLVPKVTAMEVIIKDVWIDASGDTEKEIQDKVFKSIDDFVEGPEPWRNHPCLAKLKPSHFDAFQSLVANKKYRERFLQIREDFQGAPSKSVAEKTWASTTRTGRVEQETGGVVHTEFAPKRRCFFMFDDVCTRVSHVPVFGDAVDIIRQASTVLILMFCAGWIHRDISTGNLLAIEENGEGWVLKLADLEYAIPFPPSTPQARDNWNIGTSFFMATELQTNFSQYVKPSQPFDLAELYESGDYRTNAVAREEEVVDTVVHNLQHDLESLWWIVFYLGAIKTVTDKSTYALMCALFVDIFGSLEKTRDKWGPIPITSGGGESKKRAREDDEVIRLLEPLLLPPRTFMFNYMASIAELTSDSPRRHRDPAPAGMKRSEELGEEIAAAMTEEFVYCKSQTFIDHYLPEIDDVLVDKVITYLEGDHLEAAGSELVFTEFQEKPSTTARSEAEAYRHISRIGEAIRTEVNKEARSIASKKSELGGPLPSRLRVHDCPNRWLGSEMAGCDFKIDACILEVVDYSDGNGDKLESHRIVVPFEFKLSTKKKDVKKNRRQLLAACNQIMNGDVRRDFMYGVSGQTCSCATTRVSLWYFSRNQSAKASSFSLIKHPKQFIRVMVSLLSASDEDLGINPNIVLYPKKHPDPAFIFGFPCGTAGIRRFFKTTSIVEECRSKRLSGRETRVWKAVEVANFEGKALADNLTPKEIIIKDVWIDGPADTEKQIQDKVFKNIDDFVDDPQPWRDHPCLAKFPPSRLDDLETLITNKKYQERFLRIRGHFEGPLSKSVAKDAWASPSIFTQARVEAVSMSPLKTQRNRSEYEPTPASQVAPVPKSALQFKMSGEIHTEFAPKKRCFFYFDEVCTRVSHVPTFGDAVDILRQASAVLILMFCAGWIHRDISTGNVLAMKESDGKWLLKLADLEYAKEFPSPGQKARADWKTGTPYFMATELQRGRYLQPQKTLELIEPDSETRVEAAQVDDDVVHNLQHDLESLWWIGFYIGAVKVGHQASALWCSKAYIFQPVIEENPDAPRHRIMLQGFPQELNAALHPDLTEFMGPWKKLRNNLLAHYQKRSPDKVTDKGTYAQIAWHFLNFFYFLENSRNKWGPIQIVEPPGSDEPKKRGREEDGGGQAKGVKRGSNQQEDTDAGPSAKRPRVATPTPLQVNEEGGDLFGILKARPTRGGPSSTKSRRSGK</sequence>
<gene>
    <name evidence="3" type="ORF">DFP72DRAFT_1009369</name>
</gene>
<evidence type="ECO:0000313" key="4">
    <source>
        <dbReference type="Proteomes" id="UP000521943"/>
    </source>
</evidence>
<dbReference type="Gene3D" id="1.10.510.10">
    <property type="entry name" value="Transferase(Phosphotransferase) domain 1"/>
    <property type="match status" value="2"/>
</dbReference>
<name>A0A8H6M7B0_9AGAR</name>
<protein>
    <recommendedName>
        <fullName evidence="2">Fungal-type protein kinase domain-containing protein</fullName>
    </recommendedName>
</protein>
<dbReference type="Pfam" id="PF17667">
    <property type="entry name" value="Pkinase_fungal"/>
    <property type="match status" value="2"/>
</dbReference>
<organism evidence="3 4">
    <name type="scientific">Ephemerocybe angulata</name>
    <dbReference type="NCBI Taxonomy" id="980116"/>
    <lineage>
        <taxon>Eukaryota</taxon>
        <taxon>Fungi</taxon>
        <taxon>Dikarya</taxon>
        <taxon>Basidiomycota</taxon>
        <taxon>Agaricomycotina</taxon>
        <taxon>Agaricomycetes</taxon>
        <taxon>Agaricomycetidae</taxon>
        <taxon>Agaricales</taxon>
        <taxon>Agaricineae</taxon>
        <taxon>Psathyrellaceae</taxon>
        <taxon>Ephemerocybe</taxon>
    </lineage>
</organism>
<feature type="compositionally biased region" description="Basic and acidic residues" evidence="1">
    <location>
        <begin position="1426"/>
        <end position="1436"/>
    </location>
</feature>
<dbReference type="SUPFAM" id="SSF56112">
    <property type="entry name" value="Protein kinase-like (PK-like)"/>
    <property type="match status" value="2"/>
</dbReference>
<proteinExistence type="predicted"/>
<feature type="domain" description="Fungal-type protein kinase" evidence="2">
    <location>
        <begin position="823"/>
        <end position="1309"/>
    </location>
</feature>
<keyword evidence="4" id="KW-1185">Reference proteome</keyword>
<evidence type="ECO:0000259" key="2">
    <source>
        <dbReference type="Pfam" id="PF17667"/>
    </source>
</evidence>
<dbReference type="InterPro" id="IPR040976">
    <property type="entry name" value="Pkinase_fungal"/>
</dbReference>
<comment type="caution">
    <text evidence="3">The sequence shown here is derived from an EMBL/GenBank/DDBJ whole genome shotgun (WGS) entry which is preliminary data.</text>
</comment>
<feature type="domain" description="Fungal-type protein kinase" evidence="2">
    <location>
        <begin position="153"/>
        <end position="591"/>
    </location>
</feature>
<accession>A0A8H6M7B0</accession>
<dbReference type="EMBL" id="JACGCI010000033">
    <property type="protein sequence ID" value="KAF6754776.1"/>
    <property type="molecule type" value="Genomic_DNA"/>
</dbReference>
<evidence type="ECO:0000256" key="1">
    <source>
        <dbReference type="SAM" id="MobiDB-lite"/>
    </source>
</evidence>
<feature type="region of interest" description="Disordered" evidence="1">
    <location>
        <begin position="1418"/>
        <end position="1503"/>
    </location>
</feature>
<dbReference type="Proteomes" id="UP000521943">
    <property type="component" value="Unassembled WGS sequence"/>
</dbReference>
<dbReference type="OrthoDB" id="3271139at2759"/>
<reference evidence="3 4" key="1">
    <citation type="submission" date="2020-07" db="EMBL/GenBank/DDBJ databases">
        <title>Comparative genomics of pyrophilous fungi reveals a link between fire events and developmental genes.</title>
        <authorList>
            <consortium name="DOE Joint Genome Institute"/>
            <person name="Steindorff A.S."/>
            <person name="Carver A."/>
            <person name="Calhoun S."/>
            <person name="Stillman K."/>
            <person name="Liu H."/>
            <person name="Lipzen A."/>
            <person name="Pangilinan J."/>
            <person name="Labutti K."/>
            <person name="Bruns T.D."/>
            <person name="Grigoriev I.V."/>
        </authorList>
    </citation>
    <scope>NUCLEOTIDE SEQUENCE [LARGE SCALE GENOMIC DNA]</scope>
    <source>
        <strain evidence="3 4">CBS 144469</strain>
    </source>
</reference>
<dbReference type="PANTHER" id="PTHR38248:SF2">
    <property type="entry name" value="FUNK1 11"/>
    <property type="match status" value="1"/>
</dbReference>
<evidence type="ECO:0000313" key="3">
    <source>
        <dbReference type="EMBL" id="KAF6754776.1"/>
    </source>
</evidence>